<reference evidence="1 2" key="1">
    <citation type="submission" date="2016-10" db="EMBL/GenBank/DDBJ databases">
        <authorList>
            <person name="de Groot N.N."/>
        </authorList>
    </citation>
    <scope>NUCLEOTIDE SEQUENCE [LARGE SCALE GENOMIC DNA]</scope>
    <source>
        <strain evidence="1 2">DSM 17925</strain>
    </source>
</reference>
<dbReference type="InterPro" id="IPR010297">
    <property type="entry name" value="DUF900_hydrolase"/>
</dbReference>
<name>A0A1I0S034_9RHOB</name>
<dbReference type="STRING" id="364200.SAMN04488515_3610"/>
<dbReference type="Proteomes" id="UP000199167">
    <property type="component" value="Unassembled WGS sequence"/>
</dbReference>
<keyword evidence="2" id="KW-1185">Reference proteome</keyword>
<proteinExistence type="predicted"/>
<dbReference type="Pfam" id="PF05990">
    <property type="entry name" value="DUF900"/>
    <property type="match status" value="1"/>
</dbReference>
<sequence length="304" mass="33338">MDYFYSRRTFNSQTGRFSNNVASVTRYVGIGPSDGQAARGHLLTAQQWAKAVHDQSPNGHVVVYVHGFNTAQSTMLKSLATIKAGLKKQAFKGAVAAFDWPSDGEGSSAGYRRDRSDAKAVARHMVLDGIKLLHEAKPSAKIHLLAHSMGAYVSLRGWGEVGNAFFPGKVDQAIFVAADADQNWMINGAWGSLVMQQRCNRLTHYFSAHDEVLDVSGKIVNFGTSRSGRHGIKPGPAPTFRDVSCGDRYHSVFPQHKRGTTLSHNWYFQDGRFYQDLVGTLAGKSHTALGTRQNLSDGDQRITP</sequence>
<dbReference type="PANTHER" id="PTHR36513:SF1">
    <property type="entry name" value="TRANSMEMBRANE PROTEIN"/>
    <property type="match status" value="1"/>
</dbReference>
<dbReference type="Gene3D" id="3.40.50.1820">
    <property type="entry name" value="alpha/beta hydrolase"/>
    <property type="match status" value="1"/>
</dbReference>
<dbReference type="RefSeq" id="WP_089997312.1">
    <property type="nucleotide sequence ID" value="NZ_FOIZ01000003.1"/>
</dbReference>
<gene>
    <name evidence="1" type="ORF">SAMN04488515_3610</name>
</gene>
<accession>A0A1I0S034</accession>
<evidence type="ECO:0000313" key="1">
    <source>
        <dbReference type="EMBL" id="SEW47418.1"/>
    </source>
</evidence>
<dbReference type="SUPFAM" id="SSF53474">
    <property type="entry name" value="alpha/beta-Hydrolases"/>
    <property type="match status" value="1"/>
</dbReference>
<evidence type="ECO:0000313" key="2">
    <source>
        <dbReference type="Proteomes" id="UP000199167"/>
    </source>
</evidence>
<dbReference type="InterPro" id="IPR029058">
    <property type="entry name" value="AB_hydrolase_fold"/>
</dbReference>
<dbReference type="EMBL" id="FOIZ01000003">
    <property type="protein sequence ID" value="SEW47418.1"/>
    <property type="molecule type" value="Genomic_DNA"/>
</dbReference>
<organism evidence="1 2">
    <name type="scientific">Cognatiyoonia koreensis</name>
    <dbReference type="NCBI Taxonomy" id="364200"/>
    <lineage>
        <taxon>Bacteria</taxon>
        <taxon>Pseudomonadati</taxon>
        <taxon>Pseudomonadota</taxon>
        <taxon>Alphaproteobacteria</taxon>
        <taxon>Rhodobacterales</taxon>
        <taxon>Paracoccaceae</taxon>
        <taxon>Cognatiyoonia</taxon>
    </lineage>
</organism>
<protein>
    <recommendedName>
        <fullName evidence="3">Alpha/beta hydrolase family protein</fullName>
    </recommendedName>
</protein>
<dbReference type="AlphaFoldDB" id="A0A1I0S034"/>
<dbReference type="PANTHER" id="PTHR36513">
    <property type="entry name" value="ABC TRANSMEMBRANE TYPE-1 DOMAIN-CONTAINING PROTEIN"/>
    <property type="match status" value="1"/>
</dbReference>
<evidence type="ECO:0008006" key="3">
    <source>
        <dbReference type="Google" id="ProtNLM"/>
    </source>
</evidence>
<dbReference type="OrthoDB" id="9797755at2"/>